<proteinExistence type="predicted"/>
<dbReference type="OrthoDB" id="10428378at2759"/>
<dbReference type="EMBL" id="CAJNJA010052920">
    <property type="protein sequence ID" value="CAE7848513.1"/>
    <property type="molecule type" value="Genomic_DNA"/>
</dbReference>
<evidence type="ECO:0000256" key="1">
    <source>
        <dbReference type="SAM" id="MobiDB-lite"/>
    </source>
</evidence>
<dbReference type="Proteomes" id="UP000601435">
    <property type="component" value="Unassembled WGS sequence"/>
</dbReference>
<gene>
    <name evidence="2" type="ORF">SNEC2469_LOCUS26212</name>
</gene>
<accession>A0A813A3N4</accession>
<protein>
    <submittedName>
        <fullName evidence="2">Uncharacterized protein</fullName>
    </submittedName>
</protein>
<keyword evidence="3" id="KW-1185">Reference proteome</keyword>
<feature type="compositionally biased region" description="Basic and acidic residues" evidence="1">
    <location>
        <begin position="18"/>
        <end position="44"/>
    </location>
</feature>
<feature type="compositionally biased region" description="Low complexity" evidence="1">
    <location>
        <begin position="174"/>
        <end position="189"/>
    </location>
</feature>
<feature type="non-terminal residue" evidence="2">
    <location>
        <position position="189"/>
    </location>
</feature>
<evidence type="ECO:0000313" key="3">
    <source>
        <dbReference type="Proteomes" id="UP000601435"/>
    </source>
</evidence>
<evidence type="ECO:0000313" key="2">
    <source>
        <dbReference type="EMBL" id="CAE7848513.1"/>
    </source>
</evidence>
<name>A0A813A3N4_9DINO</name>
<sequence length="189" mass="20089">ADRKSRAAEVKSSTNRSAKADREPREQREPREHREPPAKVEKTPPRAPELAPKVPETFEEKVKDVPVKPEKAERTEKAAPKKRGGKAWADIPPEGTPPPSPQPAEVTVSAKPALPETTGEPESGMMPISEKTADDPDDGFEFLVGKKRKPKARAAEARTSRSGSDSAADSLGRPAAAPAAAPPAEATAA</sequence>
<reference evidence="2" key="1">
    <citation type="submission" date="2021-02" db="EMBL/GenBank/DDBJ databases">
        <authorList>
            <person name="Dougan E. K."/>
            <person name="Rhodes N."/>
            <person name="Thang M."/>
            <person name="Chan C."/>
        </authorList>
    </citation>
    <scope>NUCLEOTIDE SEQUENCE</scope>
</reference>
<comment type="caution">
    <text evidence="2">The sequence shown here is derived from an EMBL/GenBank/DDBJ whole genome shotgun (WGS) entry which is preliminary data.</text>
</comment>
<feature type="compositionally biased region" description="Basic and acidic residues" evidence="1">
    <location>
        <begin position="56"/>
        <end position="79"/>
    </location>
</feature>
<dbReference type="AlphaFoldDB" id="A0A813A3N4"/>
<feature type="region of interest" description="Disordered" evidence="1">
    <location>
        <begin position="1"/>
        <end position="189"/>
    </location>
</feature>
<feature type="non-terminal residue" evidence="2">
    <location>
        <position position="1"/>
    </location>
</feature>
<organism evidence="2 3">
    <name type="scientific">Symbiodinium necroappetens</name>
    <dbReference type="NCBI Taxonomy" id="1628268"/>
    <lineage>
        <taxon>Eukaryota</taxon>
        <taxon>Sar</taxon>
        <taxon>Alveolata</taxon>
        <taxon>Dinophyceae</taxon>
        <taxon>Suessiales</taxon>
        <taxon>Symbiodiniaceae</taxon>
        <taxon>Symbiodinium</taxon>
    </lineage>
</organism>